<dbReference type="SMART" id="SM01388">
    <property type="entry name" value="Mob1_phocein"/>
    <property type="match status" value="1"/>
</dbReference>
<feature type="binding site" evidence="1">
    <location>
        <position position="295"/>
    </location>
    <ligand>
        <name>Zn(2+)</name>
        <dbReference type="ChEBI" id="CHEBI:29105"/>
    </ligand>
</feature>
<dbReference type="EMBL" id="WNKQ01000019">
    <property type="protein sequence ID" value="KAF5845381.1"/>
    <property type="molecule type" value="Genomic_DNA"/>
</dbReference>
<dbReference type="Gene3D" id="1.20.140.30">
    <property type="entry name" value="MOB kinase activator"/>
    <property type="match status" value="1"/>
</dbReference>
<keyword evidence="1" id="KW-0862">Zinc</keyword>
<feature type="compositionally biased region" description="Polar residues" evidence="2">
    <location>
        <begin position="362"/>
        <end position="371"/>
    </location>
</feature>
<feature type="compositionally biased region" description="Acidic residues" evidence="2">
    <location>
        <begin position="406"/>
        <end position="415"/>
    </location>
</feature>
<feature type="binding site" evidence="1">
    <location>
        <position position="218"/>
    </location>
    <ligand>
        <name>Zn(2+)</name>
        <dbReference type="ChEBI" id="CHEBI:29105"/>
    </ligand>
</feature>
<feature type="region of interest" description="Disordered" evidence="2">
    <location>
        <begin position="337"/>
        <end position="372"/>
    </location>
</feature>
<accession>A0A8H5Z8A4</accession>
<keyword evidence="1" id="KW-0479">Metal-binding</keyword>
<name>A0A8H5Z8A4_COCSA</name>
<dbReference type="Pfam" id="PF03637">
    <property type="entry name" value="Mob1_phocein"/>
    <property type="match status" value="1"/>
</dbReference>
<feature type="region of interest" description="Disordered" evidence="2">
    <location>
        <begin position="406"/>
        <end position="583"/>
    </location>
</feature>
<evidence type="ECO:0000313" key="4">
    <source>
        <dbReference type="Proteomes" id="UP000624244"/>
    </source>
</evidence>
<feature type="region of interest" description="Disordered" evidence="2">
    <location>
        <begin position="77"/>
        <end position="105"/>
    </location>
</feature>
<dbReference type="InterPro" id="IPR005301">
    <property type="entry name" value="MOB_kinase_act_fam"/>
</dbReference>
<gene>
    <name evidence="3" type="ORF">GGP41_002964</name>
</gene>
<feature type="compositionally biased region" description="Basic and acidic residues" evidence="2">
    <location>
        <begin position="570"/>
        <end position="583"/>
    </location>
</feature>
<feature type="binding site" evidence="1">
    <location>
        <position position="300"/>
    </location>
    <ligand>
        <name>Zn(2+)</name>
        <dbReference type="ChEBI" id="CHEBI:29105"/>
    </ligand>
</feature>
<comment type="caution">
    <text evidence="3">The sequence shown here is derived from an EMBL/GenBank/DDBJ whole genome shotgun (WGS) entry which is preliminary data.</text>
</comment>
<dbReference type="InterPro" id="IPR036703">
    <property type="entry name" value="MOB_kinase_act_sf"/>
</dbReference>
<reference evidence="3" key="1">
    <citation type="submission" date="2019-11" db="EMBL/GenBank/DDBJ databases">
        <title>Bipolaris sorokiniana Genome sequencing.</title>
        <authorList>
            <person name="Wang H."/>
        </authorList>
    </citation>
    <scope>NUCLEOTIDE SEQUENCE</scope>
</reference>
<feature type="compositionally biased region" description="Basic and acidic residues" evidence="2">
    <location>
        <begin position="549"/>
        <end position="562"/>
    </location>
</feature>
<evidence type="ECO:0008006" key="5">
    <source>
        <dbReference type="Google" id="ProtNLM"/>
    </source>
</evidence>
<evidence type="ECO:0000256" key="1">
    <source>
        <dbReference type="PIRSR" id="PIRSR605301-1"/>
    </source>
</evidence>
<evidence type="ECO:0000313" key="3">
    <source>
        <dbReference type="EMBL" id="KAF5845381.1"/>
    </source>
</evidence>
<dbReference type="PANTHER" id="PTHR22599">
    <property type="entry name" value="MPS ONE BINDER KINASE ACTIVATOR-LIKE MOB"/>
    <property type="match status" value="1"/>
</dbReference>
<dbReference type="SUPFAM" id="SSF101152">
    <property type="entry name" value="Mob1/phocein"/>
    <property type="match status" value="1"/>
</dbReference>
<protein>
    <recommendedName>
        <fullName evidence="5">Mob1/phocein</fullName>
    </recommendedName>
</protein>
<feature type="compositionally biased region" description="Pro residues" evidence="2">
    <location>
        <begin position="80"/>
        <end position="89"/>
    </location>
</feature>
<feature type="compositionally biased region" description="Acidic residues" evidence="2">
    <location>
        <begin position="435"/>
        <end position="473"/>
    </location>
</feature>
<sequence>MTSCGGEQNVARKDSSAVAYWGSIPAHVPCVGSQLQIDRKSTTRYTPLQGLNCVDCEAIFTNARSSIALNSIVMTSPASPRLPSPPPIPEDQLSPIAASSDQQTPFSNLDHAAERRIRPGTKAADMAEGPPLVELAEIDSAFQLTEHLKALHNFLTHPIGANGTVPVDREMALKIAHAPENVDRTLWLYELCRFLIQKVNSIITALFADSPPCSSLTCPEMRASEWQYLCAVHDPPKSCCAIDYCCHTLDWAANTLTSPKHFPSRLALGTDQSTQHSQTRQLTNIFRRVYRIFAHAWYSHRDVFWHVEGRTGLYIFYKTVCDVYGLVPEDNYTIPPEAEGIDLNSETKPTAPPLILKREPSDSGSQISDNTLAGAMSDHSLSTAGTTKRHRHSPSVGATIVHTVVEENEEEEEQPDLNLNARPVTQIFEPATPEEGGEGDDDDEDEEEDDDEEGEDSDGDITTIEDGDEEGDESGAKSAKTGASESKNDDREETVSTGNEKAGDPAPADDNEASGESATEAAKSDGTEASSEATAGKEGQAESTATGNDDDKATTSKARETGEAGGAAKASDKEDEAKSQAAE</sequence>
<proteinExistence type="predicted"/>
<feature type="binding site" evidence="1">
    <location>
        <position position="213"/>
    </location>
    <ligand>
        <name>Zn(2+)</name>
        <dbReference type="ChEBI" id="CHEBI:29105"/>
    </ligand>
</feature>
<evidence type="ECO:0000256" key="2">
    <source>
        <dbReference type="SAM" id="MobiDB-lite"/>
    </source>
</evidence>
<dbReference type="Proteomes" id="UP000624244">
    <property type="component" value="Unassembled WGS sequence"/>
</dbReference>
<dbReference type="AlphaFoldDB" id="A0A8H5Z8A4"/>
<organism evidence="3 4">
    <name type="scientific">Cochliobolus sativus</name>
    <name type="common">Common root rot and spot blotch fungus</name>
    <name type="synonym">Bipolaris sorokiniana</name>
    <dbReference type="NCBI Taxonomy" id="45130"/>
    <lineage>
        <taxon>Eukaryota</taxon>
        <taxon>Fungi</taxon>
        <taxon>Dikarya</taxon>
        <taxon>Ascomycota</taxon>
        <taxon>Pezizomycotina</taxon>
        <taxon>Dothideomycetes</taxon>
        <taxon>Pleosporomycetidae</taxon>
        <taxon>Pleosporales</taxon>
        <taxon>Pleosporineae</taxon>
        <taxon>Pleosporaceae</taxon>
        <taxon>Bipolaris</taxon>
    </lineage>
</organism>